<evidence type="ECO:0000256" key="11">
    <source>
        <dbReference type="ARBA" id="ARBA00036357"/>
    </source>
</evidence>
<proteinExistence type="inferred from homology"/>
<keyword evidence="3 12" id="KW-0028">Amino-acid biosynthesis</keyword>
<evidence type="ECO:0000256" key="7">
    <source>
        <dbReference type="ARBA" id="ARBA00023002"/>
    </source>
</evidence>
<gene>
    <name evidence="12" type="primary">folD</name>
    <name evidence="16" type="ORF">CN689_17245</name>
    <name evidence="15" type="ORF">DTO10_03000</name>
</gene>
<keyword evidence="7 12" id="KW-0560">Oxidoreductase</keyword>
<dbReference type="SUPFAM" id="SSF51735">
    <property type="entry name" value="NAD(P)-binding Rossmann-fold domains"/>
    <property type="match status" value="1"/>
</dbReference>
<dbReference type="Gene3D" id="3.40.50.720">
    <property type="entry name" value="NAD(P)-binding Rossmann-like Domain"/>
    <property type="match status" value="1"/>
</dbReference>
<comment type="catalytic activity">
    <reaction evidence="12">
        <text>(6R)-5,10-methylene-5,6,7,8-tetrahydrofolate + NADP(+) = (6R)-5,10-methenyltetrahydrofolate + NADPH</text>
        <dbReference type="Rhea" id="RHEA:22812"/>
        <dbReference type="ChEBI" id="CHEBI:15636"/>
        <dbReference type="ChEBI" id="CHEBI:57455"/>
        <dbReference type="ChEBI" id="CHEBI:57783"/>
        <dbReference type="ChEBI" id="CHEBI:58349"/>
        <dbReference type="EC" id="1.5.1.5"/>
    </reaction>
</comment>
<dbReference type="Pfam" id="PF02882">
    <property type="entry name" value="THF_DHG_CYH_C"/>
    <property type="match status" value="1"/>
</dbReference>
<organism evidence="16 17">
    <name type="scientific">Peribacillus butanolivorans</name>
    <dbReference type="NCBI Taxonomy" id="421767"/>
    <lineage>
        <taxon>Bacteria</taxon>
        <taxon>Bacillati</taxon>
        <taxon>Bacillota</taxon>
        <taxon>Bacilli</taxon>
        <taxon>Bacillales</taxon>
        <taxon>Bacillaceae</taxon>
        <taxon>Peribacillus</taxon>
    </lineage>
</organism>
<dbReference type="Proteomes" id="UP000220106">
    <property type="component" value="Unassembled WGS sequence"/>
</dbReference>
<dbReference type="GO" id="GO:0004488">
    <property type="term" value="F:methylenetetrahydrofolate dehydrogenase (NADP+) activity"/>
    <property type="evidence" value="ECO:0007669"/>
    <property type="project" value="UniProtKB-UniRule"/>
</dbReference>
<dbReference type="Pfam" id="PF00763">
    <property type="entry name" value="THF_DHG_CYH"/>
    <property type="match status" value="1"/>
</dbReference>
<evidence type="ECO:0000256" key="5">
    <source>
        <dbReference type="ARBA" id="ARBA00022801"/>
    </source>
</evidence>
<dbReference type="EMBL" id="NUEQ01000032">
    <property type="protein sequence ID" value="PEJ31042.1"/>
    <property type="molecule type" value="Genomic_DNA"/>
</dbReference>
<dbReference type="InterPro" id="IPR046346">
    <property type="entry name" value="Aminoacid_DH-like_N_sf"/>
</dbReference>
<dbReference type="CDD" id="cd01080">
    <property type="entry name" value="NAD_bind_m-THF_DH_Cyclohyd"/>
    <property type="match status" value="1"/>
</dbReference>
<dbReference type="InterPro" id="IPR036291">
    <property type="entry name" value="NAD(P)-bd_dom_sf"/>
</dbReference>
<dbReference type="KEGG" id="pbut:DTO10_03000"/>
<name>A0AAX0RYI3_9BACI</name>
<evidence type="ECO:0000313" key="17">
    <source>
        <dbReference type="Proteomes" id="UP000220106"/>
    </source>
</evidence>
<evidence type="ECO:0000256" key="10">
    <source>
        <dbReference type="ARBA" id="ARBA00023268"/>
    </source>
</evidence>
<dbReference type="PROSITE" id="PS00767">
    <property type="entry name" value="THF_DHG_CYH_2"/>
    <property type="match status" value="1"/>
</dbReference>
<dbReference type="GO" id="GO:0035999">
    <property type="term" value="P:tetrahydrofolate interconversion"/>
    <property type="evidence" value="ECO:0007669"/>
    <property type="project" value="UniProtKB-UniRule"/>
</dbReference>
<evidence type="ECO:0000256" key="9">
    <source>
        <dbReference type="ARBA" id="ARBA00023167"/>
    </source>
</evidence>
<keyword evidence="18" id="KW-1185">Reference proteome</keyword>
<comment type="catalytic activity">
    <reaction evidence="11 12">
        <text>(6R)-5,10-methenyltetrahydrofolate + H2O = (6R)-10-formyltetrahydrofolate + H(+)</text>
        <dbReference type="Rhea" id="RHEA:23700"/>
        <dbReference type="ChEBI" id="CHEBI:15377"/>
        <dbReference type="ChEBI" id="CHEBI:15378"/>
        <dbReference type="ChEBI" id="CHEBI:57455"/>
        <dbReference type="ChEBI" id="CHEBI:195366"/>
        <dbReference type="EC" id="3.5.4.9"/>
    </reaction>
</comment>
<comment type="caution">
    <text evidence="12">Lacks conserved residue(s) required for the propagation of feature annotation.</text>
</comment>
<dbReference type="SUPFAM" id="SSF53223">
    <property type="entry name" value="Aminoacid dehydrogenase-like, N-terminal domain"/>
    <property type="match status" value="1"/>
</dbReference>
<dbReference type="EC" id="1.5.1.5" evidence="12"/>
<evidence type="ECO:0000256" key="2">
    <source>
        <dbReference type="ARBA" id="ARBA00022563"/>
    </source>
</evidence>
<evidence type="ECO:0000313" key="16">
    <source>
        <dbReference type="EMBL" id="PEJ31042.1"/>
    </source>
</evidence>
<evidence type="ECO:0000313" key="15">
    <source>
        <dbReference type="EMBL" id="AXN37472.1"/>
    </source>
</evidence>
<dbReference type="InterPro" id="IPR020631">
    <property type="entry name" value="THF_DH/CycHdrlase_NAD-bd_dom"/>
</dbReference>
<reference evidence="15 18" key="2">
    <citation type="submission" date="2018-07" db="EMBL/GenBank/DDBJ databases">
        <title>The molecular basis for the intramolecular migration of carboxyl group in the catabolism of para-hydroxybenzoate via gentisate.</title>
        <authorList>
            <person name="Zhao H."/>
            <person name="Xu Y."/>
            <person name="Lin S."/>
            <person name="Spain J.C."/>
            <person name="Zhou N.-Y."/>
        </authorList>
    </citation>
    <scope>NUCLEOTIDE SEQUENCE [LARGE SCALE GENOMIC DNA]</scope>
    <source>
        <strain evidence="15 18">PHB-7a</strain>
    </source>
</reference>
<keyword evidence="10 12" id="KW-0511">Multifunctional enzyme</keyword>
<evidence type="ECO:0000313" key="18">
    <source>
        <dbReference type="Proteomes" id="UP000260457"/>
    </source>
</evidence>
<dbReference type="InterPro" id="IPR000672">
    <property type="entry name" value="THF_DH/CycHdrlase"/>
</dbReference>
<evidence type="ECO:0000256" key="1">
    <source>
        <dbReference type="ARBA" id="ARBA00004777"/>
    </source>
</evidence>
<comment type="subunit">
    <text evidence="12">Homodimer.</text>
</comment>
<evidence type="ECO:0000256" key="12">
    <source>
        <dbReference type="HAMAP-Rule" id="MF_01576"/>
    </source>
</evidence>
<sequence length="291" mass="31834">MSAQIINGKEIAEAVRQEISKEVQQLREKNIVPGLAVILVGDNQASQTYVRNKQKACEDLGMHSVLIKKPADLTQEELIQNIDELNQDDSIHGILVQLPLPGHIQEKAIIEAISPEKDVDGFHPINIGRMMTGQDAFLPCTPYGVMVMLEYIGYELEGKHVVIVGRSNIVGKPAGQLFLNADATVTYCHSKTKDLAYYTKQADVVVAAVGKRDTITSDHIKEGAVVIDVGMNRNDEGKLCGDVAFEEVKNKASYITPVPKGVGPMTITMLMKNTVKSAQKTLNLNKQALKS</sequence>
<dbReference type="NCBIfam" id="NF010786">
    <property type="entry name" value="PRK14189.1"/>
    <property type="match status" value="1"/>
</dbReference>
<dbReference type="EC" id="3.5.4.9" evidence="12"/>
<dbReference type="GO" id="GO:0004477">
    <property type="term" value="F:methenyltetrahydrofolate cyclohydrolase activity"/>
    <property type="evidence" value="ECO:0007669"/>
    <property type="project" value="UniProtKB-UniRule"/>
</dbReference>
<dbReference type="InterPro" id="IPR020867">
    <property type="entry name" value="THF_DH/CycHdrlase_CS"/>
</dbReference>
<dbReference type="PRINTS" id="PR00085">
    <property type="entry name" value="THFDHDRGNASE"/>
</dbReference>
<keyword evidence="2 12" id="KW-0554">One-carbon metabolism</keyword>
<keyword evidence="4 12" id="KW-0658">Purine biosynthesis</keyword>
<dbReference type="PANTHER" id="PTHR48099:SF5">
    <property type="entry name" value="C-1-TETRAHYDROFOLATE SYNTHASE, CYTOPLASMIC"/>
    <property type="match status" value="1"/>
</dbReference>
<dbReference type="GO" id="GO:0005829">
    <property type="term" value="C:cytosol"/>
    <property type="evidence" value="ECO:0007669"/>
    <property type="project" value="TreeGrafter"/>
</dbReference>
<keyword evidence="5 12" id="KW-0378">Hydrolase</keyword>
<dbReference type="FunFam" id="3.40.50.720:FF:000094">
    <property type="entry name" value="Bifunctional protein FolD"/>
    <property type="match status" value="1"/>
</dbReference>
<feature type="domain" description="Tetrahydrofolate dehydrogenase/cyclohydrolase catalytic" evidence="13">
    <location>
        <begin position="6"/>
        <end position="120"/>
    </location>
</feature>
<evidence type="ECO:0000256" key="8">
    <source>
        <dbReference type="ARBA" id="ARBA00023102"/>
    </source>
</evidence>
<protein>
    <recommendedName>
        <fullName evidence="12">Bifunctional protein FolD</fullName>
    </recommendedName>
    <domain>
        <recommendedName>
            <fullName evidence="12">Methylenetetrahydrofolate dehydrogenase</fullName>
            <ecNumber evidence="12">1.5.1.5</ecNumber>
        </recommendedName>
    </domain>
    <domain>
        <recommendedName>
            <fullName evidence="12">Methenyltetrahydrofolate cyclohydrolase</fullName>
            <ecNumber evidence="12">3.5.4.9</ecNumber>
        </recommendedName>
    </domain>
</protein>
<comment type="similarity">
    <text evidence="12">Belongs to the tetrahydrofolate dehydrogenase/cyclohydrolase family.</text>
</comment>
<evidence type="ECO:0000256" key="6">
    <source>
        <dbReference type="ARBA" id="ARBA00022857"/>
    </source>
</evidence>
<dbReference type="EMBL" id="CP030926">
    <property type="protein sequence ID" value="AXN37472.1"/>
    <property type="molecule type" value="Genomic_DNA"/>
</dbReference>
<comment type="pathway">
    <text evidence="1 12">One-carbon metabolism; tetrahydrofolate interconversion.</text>
</comment>
<dbReference type="NCBIfam" id="NF010783">
    <property type="entry name" value="PRK14186.1"/>
    <property type="match status" value="1"/>
</dbReference>
<dbReference type="HAMAP" id="MF_01576">
    <property type="entry name" value="THF_DHG_CYH"/>
    <property type="match status" value="1"/>
</dbReference>
<keyword evidence="6 12" id="KW-0521">NADP</keyword>
<evidence type="ECO:0000256" key="4">
    <source>
        <dbReference type="ARBA" id="ARBA00022755"/>
    </source>
</evidence>
<dbReference type="InterPro" id="IPR020630">
    <property type="entry name" value="THF_DH/CycHdrlase_cat_dom"/>
</dbReference>
<evidence type="ECO:0000256" key="3">
    <source>
        <dbReference type="ARBA" id="ARBA00022605"/>
    </source>
</evidence>
<evidence type="ECO:0000259" key="13">
    <source>
        <dbReference type="Pfam" id="PF00763"/>
    </source>
</evidence>
<comment type="function">
    <text evidence="12">Catalyzes the oxidation of 5,10-methylenetetrahydrofolate to 5,10-methenyltetrahydrofolate and then the hydrolysis of 5,10-methenyltetrahydrofolate to 10-formyltetrahydrofolate.</text>
</comment>
<dbReference type="FunFam" id="3.40.50.10860:FF:000001">
    <property type="entry name" value="Bifunctional protein FolD"/>
    <property type="match status" value="1"/>
</dbReference>
<dbReference type="Gene3D" id="3.40.50.10860">
    <property type="entry name" value="Leucine Dehydrogenase, chain A, domain 1"/>
    <property type="match status" value="1"/>
</dbReference>
<dbReference type="GO" id="GO:0006164">
    <property type="term" value="P:purine nucleotide biosynthetic process"/>
    <property type="evidence" value="ECO:0007669"/>
    <property type="project" value="UniProtKB-KW"/>
</dbReference>
<keyword evidence="8 12" id="KW-0368">Histidine biosynthesis</keyword>
<dbReference type="AlphaFoldDB" id="A0AAX0RYI3"/>
<dbReference type="NCBIfam" id="NF008058">
    <property type="entry name" value="PRK10792.1"/>
    <property type="match status" value="1"/>
</dbReference>
<dbReference type="GO" id="GO:0000105">
    <property type="term" value="P:L-histidine biosynthetic process"/>
    <property type="evidence" value="ECO:0007669"/>
    <property type="project" value="UniProtKB-KW"/>
</dbReference>
<keyword evidence="9 12" id="KW-0486">Methionine biosynthesis</keyword>
<dbReference type="PROSITE" id="PS00766">
    <property type="entry name" value="THF_DHG_CYH_1"/>
    <property type="match status" value="1"/>
</dbReference>
<feature type="domain" description="Tetrahydrofolate dehydrogenase/cyclohydrolase NAD(P)-binding" evidence="14">
    <location>
        <begin position="139"/>
        <end position="280"/>
    </location>
</feature>
<dbReference type="Proteomes" id="UP000260457">
    <property type="component" value="Chromosome"/>
</dbReference>
<accession>A0AAX0RYI3</accession>
<dbReference type="PANTHER" id="PTHR48099">
    <property type="entry name" value="C-1-TETRAHYDROFOLATE SYNTHASE, CYTOPLASMIC-RELATED"/>
    <property type="match status" value="1"/>
</dbReference>
<dbReference type="GO" id="GO:0009086">
    <property type="term" value="P:methionine biosynthetic process"/>
    <property type="evidence" value="ECO:0007669"/>
    <property type="project" value="UniProtKB-KW"/>
</dbReference>
<evidence type="ECO:0000259" key="14">
    <source>
        <dbReference type="Pfam" id="PF02882"/>
    </source>
</evidence>
<dbReference type="RefSeq" id="WP_098176758.1">
    <property type="nucleotide sequence ID" value="NZ_CP030926.1"/>
</dbReference>
<reference evidence="16 17" key="1">
    <citation type="submission" date="2017-09" db="EMBL/GenBank/DDBJ databases">
        <title>Large-scale bioinformatics analysis of Bacillus genomes uncovers conserved roles of natural products in bacterial physiology.</title>
        <authorList>
            <consortium name="Agbiome Team Llc"/>
            <person name="Bleich R.M."/>
            <person name="Kirk G.J."/>
            <person name="Santa Maria K.C."/>
            <person name="Allen S.E."/>
            <person name="Farag S."/>
            <person name="Shank E.A."/>
            <person name="Bowers A."/>
        </authorList>
    </citation>
    <scope>NUCLEOTIDE SEQUENCE [LARGE SCALE GENOMIC DNA]</scope>
    <source>
        <strain evidence="16 17">AFS003229</strain>
    </source>
</reference>
<feature type="binding site" evidence="12">
    <location>
        <begin position="165"/>
        <end position="167"/>
    </location>
    <ligand>
        <name>NADP(+)</name>
        <dbReference type="ChEBI" id="CHEBI:58349"/>
    </ligand>
</feature>